<dbReference type="SMART" id="SM00441">
    <property type="entry name" value="FF"/>
    <property type="match status" value="5"/>
</dbReference>
<dbReference type="FunFam" id="1.10.10.440:FF:000041">
    <property type="entry name" value="TransCription Elongation Regulator homolog"/>
    <property type="match status" value="1"/>
</dbReference>
<feature type="compositionally biased region" description="Basic and acidic residues" evidence="3">
    <location>
        <begin position="313"/>
        <end position="325"/>
    </location>
</feature>
<evidence type="ECO:0000256" key="3">
    <source>
        <dbReference type="SAM" id="MobiDB-lite"/>
    </source>
</evidence>
<feature type="domain" description="WW" evidence="4">
    <location>
        <begin position="192"/>
        <end position="225"/>
    </location>
</feature>
<gene>
    <name evidence="6" type="ORF">WR25_00020</name>
</gene>
<feature type="region of interest" description="Disordered" evidence="3">
    <location>
        <begin position="241"/>
        <end position="295"/>
    </location>
</feature>
<proteinExistence type="predicted"/>
<dbReference type="SUPFAM" id="SSF51045">
    <property type="entry name" value="WW domain"/>
    <property type="match status" value="3"/>
</dbReference>
<dbReference type="PANTHER" id="PTHR15377">
    <property type="entry name" value="TRANSCRIPTION ELONGATION REGULATOR 1"/>
    <property type="match status" value="1"/>
</dbReference>
<feature type="region of interest" description="Disordered" evidence="3">
    <location>
        <begin position="359"/>
        <end position="401"/>
    </location>
</feature>
<dbReference type="SUPFAM" id="SSF81698">
    <property type="entry name" value="FF domain"/>
    <property type="match status" value="5"/>
</dbReference>
<dbReference type="EMBL" id="LIAE01008837">
    <property type="protein sequence ID" value="PAV72170.1"/>
    <property type="molecule type" value="Genomic_DNA"/>
</dbReference>
<dbReference type="Pfam" id="PF01846">
    <property type="entry name" value="FF"/>
    <property type="match status" value="5"/>
</dbReference>
<dbReference type="FunFam" id="2.20.70.10:FF:000049">
    <property type="entry name" value="Transcription elongation regulator 1-like"/>
    <property type="match status" value="1"/>
</dbReference>
<dbReference type="PROSITE" id="PS51676">
    <property type="entry name" value="FF"/>
    <property type="match status" value="3"/>
</dbReference>
<dbReference type="InterPro" id="IPR002713">
    <property type="entry name" value="FF_domain"/>
</dbReference>
<feature type="domain" description="WW" evidence="4">
    <location>
        <begin position="400"/>
        <end position="429"/>
    </location>
</feature>
<dbReference type="PROSITE" id="PS50020">
    <property type="entry name" value="WW_DOMAIN_2"/>
    <property type="match status" value="3"/>
</dbReference>
<feature type="compositionally biased region" description="Acidic residues" evidence="3">
    <location>
        <begin position="464"/>
        <end position="474"/>
    </location>
</feature>
<keyword evidence="1" id="KW-0677">Repeat</keyword>
<dbReference type="FunFam" id="2.20.70.10:FF:000133">
    <property type="entry name" value="TransCription Elongation Regulator homolog"/>
    <property type="match status" value="1"/>
</dbReference>
<feature type="compositionally biased region" description="Low complexity" evidence="3">
    <location>
        <begin position="252"/>
        <end position="265"/>
    </location>
</feature>
<comment type="caution">
    <text evidence="6">The sequence shown here is derived from an EMBL/GenBank/DDBJ whole genome shotgun (WGS) entry which is preliminary data.</text>
</comment>
<keyword evidence="2" id="KW-0175">Coiled coil</keyword>
<feature type="domain" description="FF" evidence="5">
    <location>
        <begin position="594"/>
        <end position="649"/>
    </location>
</feature>
<dbReference type="Gene3D" id="1.10.10.440">
    <property type="entry name" value="FF domain"/>
    <property type="match status" value="5"/>
</dbReference>
<dbReference type="CDD" id="cd00201">
    <property type="entry name" value="WW"/>
    <property type="match status" value="3"/>
</dbReference>
<feature type="region of interest" description="Disordered" evidence="3">
    <location>
        <begin position="441"/>
        <end position="526"/>
    </location>
</feature>
<feature type="coiled-coil region" evidence="2">
    <location>
        <begin position="579"/>
        <end position="612"/>
    </location>
</feature>
<dbReference type="Gene3D" id="2.20.70.10">
    <property type="match status" value="3"/>
</dbReference>
<evidence type="ECO:0000313" key="7">
    <source>
        <dbReference type="Proteomes" id="UP000218231"/>
    </source>
</evidence>
<dbReference type="Pfam" id="PF00397">
    <property type="entry name" value="WW"/>
    <property type="match status" value="1"/>
</dbReference>
<feature type="compositionally biased region" description="Gly residues" evidence="3">
    <location>
        <begin position="271"/>
        <end position="284"/>
    </location>
</feature>
<dbReference type="GO" id="GO:0003712">
    <property type="term" value="F:transcription coregulator activity"/>
    <property type="evidence" value="ECO:0007669"/>
    <property type="project" value="TreeGrafter"/>
</dbReference>
<evidence type="ECO:0000313" key="6">
    <source>
        <dbReference type="EMBL" id="PAV72170.1"/>
    </source>
</evidence>
<feature type="compositionally biased region" description="Basic and acidic residues" evidence="3">
    <location>
        <begin position="50"/>
        <end position="75"/>
    </location>
</feature>
<dbReference type="InterPro" id="IPR045148">
    <property type="entry name" value="TCRG1-like"/>
</dbReference>
<evidence type="ECO:0000259" key="5">
    <source>
        <dbReference type="PROSITE" id="PS51676"/>
    </source>
</evidence>
<keyword evidence="7" id="KW-1185">Reference proteome</keyword>
<dbReference type="OrthoDB" id="63972at2759"/>
<dbReference type="PANTHER" id="PTHR15377:SF3">
    <property type="entry name" value="WW DOMAIN-CONTAINING PROTEIN"/>
    <property type="match status" value="1"/>
</dbReference>
<evidence type="ECO:0000256" key="1">
    <source>
        <dbReference type="ARBA" id="ARBA00022737"/>
    </source>
</evidence>
<feature type="compositionally biased region" description="Basic and acidic residues" evidence="3">
    <location>
        <begin position="377"/>
        <end position="389"/>
    </location>
</feature>
<dbReference type="GO" id="GO:0005634">
    <property type="term" value="C:nucleus"/>
    <property type="evidence" value="ECO:0007669"/>
    <property type="project" value="TreeGrafter"/>
</dbReference>
<protein>
    <recommendedName>
        <fullName evidence="8">WW domain-containing protein</fullName>
    </recommendedName>
</protein>
<dbReference type="InterPro" id="IPR057565">
    <property type="entry name" value="WW_TCRG1_3rd"/>
</dbReference>
<accession>A0A2A2KE24</accession>
<feature type="compositionally biased region" description="Basic and acidic residues" evidence="3">
    <location>
        <begin position="485"/>
        <end position="509"/>
    </location>
</feature>
<dbReference type="Pfam" id="PF23517">
    <property type="entry name" value="WW_TCERG1"/>
    <property type="match status" value="1"/>
</dbReference>
<dbReference type="GO" id="GO:0070063">
    <property type="term" value="F:RNA polymerase binding"/>
    <property type="evidence" value="ECO:0007669"/>
    <property type="project" value="InterPro"/>
</dbReference>
<feature type="domain" description="FF" evidence="5">
    <location>
        <begin position="529"/>
        <end position="582"/>
    </location>
</feature>
<dbReference type="PROSITE" id="PS01159">
    <property type="entry name" value="WW_DOMAIN_1"/>
    <property type="match status" value="1"/>
</dbReference>
<reference evidence="6 7" key="1">
    <citation type="journal article" date="2017" name="Curr. Biol.">
        <title>Genome architecture and evolution of a unichromosomal asexual nematode.</title>
        <authorList>
            <person name="Fradin H."/>
            <person name="Zegar C."/>
            <person name="Gutwein M."/>
            <person name="Lucas J."/>
            <person name="Kovtun M."/>
            <person name="Corcoran D."/>
            <person name="Baugh L.R."/>
            <person name="Kiontke K."/>
            <person name="Gunsalus K."/>
            <person name="Fitch D.H."/>
            <person name="Piano F."/>
        </authorList>
    </citation>
    <scope>NUCLEOTIDE SEQUENCE [LARGE SCALE GENOMIC DNA]</scope>
    <source>
        <strain evidence="6">PF1309</strain>
    </source>
</reference>
<dbReference type="InterPro" id="IPR001202">
    <property type="entry name" value="WW_dom"/>
</dbReference>
<feature type="region of interest" description="Disordered" evidence="3">
    <location>
        <begin position="313"/>
        <end position="339"/>
    </location>
</feature>
<dbReference type="STRING" id="2018661.A0A2A2KE24"/>
<sequence length="902" mass="102317">MSDQGYEDQMADENVPYSDEQPPSEEKEEHGYDGMQEVDEGGEGEEDHEEMQTSRDEHMHEDDGEHGGEGNEHFHGRGGFHGGRGFRAGFGGFRGGFRGRGMLPPPGGFFNAPPQFRGRGGMPPFIRGGRGGFVPPPFMRGRGYPPRGFPPPRGGFNAFPHPTGYGTHPGQGPPAIPQVDPEERLKKLAGCSDGESLWVETETADGKKYYYHAVQRNTVWEKPENAKIIDQSQLAELIQKSQEEERREQEEQQQAFAERAANAGAFPPPGWGGGPPQAMGGGGAQNPDEAWNEFTAPDGRKYYYNSITQENTWEKPKALLEREQAGKVPEAAKANPEQSAAIIEAQQKAQAALQAYLAQKAAGPTTTENGKSSATTAEKKEDSKPKDPSRPVSSTPVAGTPWCVVWTGDNKVFFYNPSTKLSVWERPPEMYGRADVDALVSAPPVTKEEPKEIKKLEAGSETESSAEDGDDDDGGPPKKKSRSERKKEAAAAMLKKDKEKHHQSTDKSVVDPAIQAELEAQREREKLPLEDRLKQFKDMLHDKGVSTGSTFEKELSKIVFDSRYLLLSATERRACFEAYVREKTEVERAEKKKKAKESKNKFMELLKEAELHGRSSFSSFASKYAKDSRFKNVDKTRDREDMFNDFVGDLYKKEKEEKKMKKEKAKKDFLGLLGEQHGLTNKSKWSTVKKTMEDDERYKAVDSSSTREQLFKDYVEKLGDETLSDIEEEEDRKKRLNEQAAIAARQKEVEAELGDNIRERNKELEKQRILEHEDKFKAMLLDMVKSAESTWHEMRRLLRKDDRYSECDLLDKEKKEHLFDLHIRNLERKRRDAFFNVLDEHPKITVQTRWKDAKKMIQDEEDTFSKLVSNSERVGNSNIQRSVFIFQNQENSLKSKQFSHLK</sequence>
<dbReference type="InterPro" id="IPR036020">
    <property type="entry name" value="WW_dom_sf"/>
</dbReference>
<dbReference type="InterPro" id="IPR036517">
    <property type="entry name" value="FF_domain_sf"/>
</dbReference>
<feature type="domain" description="FF" evidence="5">
    <location>
        <begin position="662"/>
        <end position="717"/>
    </location>
</feature>
<dbReference type="Proteomes" id="UP000218231">
    <property type="component" value="Unassembled WGS sequence"/>
</dbReference>
<feature type="compositionally biased region" description="Acidic residues" evidence="3">
    <location>
        <begin position="36"/>
        <end position="49"/>
    </location>
</feature>
<evidence type="ECO:0000259" key="4">
    <source>
        <dbReference type="PROSITE" id="PS50020"/>
    </source>
</evidence>
<dbReference type="SMART" id="SM00456">
    <property type="entry name" value="WW"/>
    <property type="match status" value="3"/>
</dbReference>
<feature type="coiled-coil region" evidence="2">
    <location>
        <begin position="719"/>
        <end position="746"/>
    </location>
</feature>
<organism evidence="6 7">
    <name type="scientific">Diploscapter pachys</name>
    <dbReference type="NCBI Taxonomy" id="2018661"/>
    <lineage>
        <taxon>Eukaryota</taxon>
        <taxon>Metazoa</taxon>
        <taxon>Ecdysozoa</taxon>
        <taxon>Nematoda</taxon>
        <taxon>Chromadorea</taxon>
        <taxon>Rhabditida</taxon>
        <taxon>Rhabditina</taxon>
        <taxon>Rhabditomorpha</taxon>
        <taxon>Rhabditoidea</taxon>
        <taxon>Rhabditidae</taxon>
        <taxon>Diploscapter</taxon>
    </lineage>
</organism>
<feature type="compositionally biased region" description="Basic and acidic residues" evidence="3">
    <location>
        <begin position="241"/>
        <end position="250"/>
    </location>
</feature>
<feature type="compositionally biased region" description="Polar residues" evidence="3">
    <location>
        <begin position="364"/>
        <end position="376"/>
    </location>
</feature>
<feature type="region of interest" description="Disordered" evidence="3">
    <location>
        <begin position="1"/>
        <end position="80"/>
    </location>
</feature>
<dbReference type="AlphaFoldDB" id="A0A2A2KE24"/>
<name>A0A2A2KE24_9BILA</name>
<feature type="domain" description="WW" evidence="4">
    <location>
        <begin position="285"/>
        <end position="318"/>
    </location>
</feature>
<evidence type="ECO:0008006" key="8">
    <source>
        <dbReference type="Google" id="ProtNLM"/>
    </source>
</evidence>
<evidence type="ECO:0000256" key="2">
    <source>
        <dbReference type="SAM" id="Coils"/>
    </source>
</evidence>
<feature type="compositionally biased region" description="Acidic residues" evidence="3">
    <location>
        <begin position="1"/>
        <end position="11"/>
    </location>
</feature>
<feature type="compositionally biased region" description="Basic and acidic residues" evidence="3">
    <location>
        <begin position="446"/>
        <end position="458"/>
    </location>
</feature>